<dbReference type="InterPro" id="IPR001791">
    <property type="entry name" value="Laminin_G"/>
</dbReference>
<dbReference type="Gene3D" id="2.60.120.200">
    <property type="match status" value="1"/>
</dbReference>
<protein>
    <submittedName>
        <fullName evidence="3">Laminin G domain protein</fullName>
    </submittedName>
</protein>
<gene>
    <name evidence="3" type="ORF">D917_06529</name>
</gene>
<feature type="domain" description="Laminin G" evidence="2">
    <location>
        <begin position="1"/>
        <end position="199"/>
    </location>
</feature>
<proteinExistence type="predicted"/>
<dbReference type="CDD" id="cd00110">
    <property type="entry name" value="LamG"/>
    <property type="match status" value="1"/>
</dbReference>
<organism evidence="3 4">
    <name type="scientific">Trichinella nativa</name>
    <dbReference type="NCBI Taxonomy" id="6335"/>
    <lineage>
        <taxon>Eukaryota</taxon>
        <taxon>Metazoa</taxon>
        <taxon>Ecdysozoa</taxon>
        <taxon>Nematoda</taxon>
        <taxon>Enoplea</taxon>
        <taxon>Dorylaimia</taxon>
        <taxon>Trichinellida</taxon>
        <taxon>Trichinellidae</taxon>
        <taxon>Trichinella</taxon>
    </lineage>
</organism>
<dbReference type="AlphaFoldDB" id="A0A1Y3ES35"/>
<dbReference type="InterPro" id="IPR013320">
    <property type="entry name" value="ConA-like_dom_sf"/>
</dbReference>
<name>A0A1Y3ES35_9BILA</name>
<comment type="caution">
    <text evidence="3">The sequence shown here is derived from an EMBL/GenBank/DDBJ whole genome shotgun (WGS) entry which is preliminary data.</text>
</comment>
<dbReference type="PANTHER" id="PTHR15036">
    <property type="entry name" value="PIKACHURIN-LIKE PROTEIN"/>
    <property type="match status" value="1"/>
</dbReference>
<sequence length="243" mass="27546">MYRDLPQNPLVEQIVLSFRTDQQSGLLLYAHDQFYNFIQLHLWESNRLSLTVNSDREVKQCTAIGKSSKFNNMEWKQVAVVRRGHVVHLYVEDVGCKIDATTWMSGNYVTSFIDPYNFQTVIPPRPPVPPNNISNYTLTYVGGLPSQAFYNGRKKRQAVYATKLENYLGCMRGLRIGSDDVDLKKAGERTTDSPDSSGCRFYSKSSLICFNGGHFTVDWSTRTLNEQCHCSDTAFSGKNCSHG</sequence>
<reference evidence="3 4" key="1">
    <citation type="submission" date="2015-04" db="EMBL/GenBank/DDBJ databases">
        <title>Draft genome of the roundworm Trichinella nativa.</title>
        <authorList>
            <person name="Mitreva M."/>
        </authorList>
    </citation>
    <scope>NUCLEOTIDE SEQUENCE [LARGE SCALE GENOMIC DNA]</scope>
    <source>
        <strain evidence="3 4">ISS45</strain>
    </source>
</reference>
<dbReference type="Proteomes" id="UP000243006">
    <property type="component" value="Unassembled WGS sequence"/>
</dbReference>
<evidence type="ECO:0000256" key="1">
    <source>
        <dbReference type="PROSITE-ProRule" id="PRU00122"/>
    </source>
</evidence>
<dbReference type="PROSITE" id="PS50025">
    <property type="entry name" value="LAM_G_DOMAIN"/>
    <property type="match status" value="1"/>
</dbReference>
<dbReference type="InterPro" id="IPR050372">
    <property type="entry name" value="Neurexin-related_CASP"/>
</dbReference>
<comment type="caution">
    <text evidence="1">Lacks conserved residue(s) required for the propagation of feature annotation.</text>
</comment>
<dbReference type="Pfam" id="PF02210">
    <property type="entry name" value="Laminin_G_2"/>
    <property type="match status" value="1"/>
</dbReference>
<evidence type="ECO:0000259" key="2">
    <source>
        <dbReference type="PROSITE" id="PS50025"/>
    </source>
</evidence>
<dbReference type="SMART" id="SM00282">
    <property type="entry name" value="LamG"/>
    <property type="match status" value="1"/>
</dbReference>
<evidence type="ECO:0000313" key="4">
    <source>
        <dbReference type="Proteomes" id="UP000243006"/>
    </source>
</evidence>
<evidence type="ECO:0000313" key="3">
    <source>
        <dbReference type="EMBL" id="OUC47964.1"/>
    </source>
</evidence>
<dbReference type="SUPFAM" id="SSF49899">
    <property type="entry name" value="Concanavalin A-like lectins/glucanases"/>
    <property type="match status" value="1"/>
</dbReference>
<accession>A0A1Y3ES35</accession>
<dbReference type="EMBL" id="LVZM01003367">
    <property type="protein sequence ID" value="OUC47964.1"/>
    <property type="molecule type" value="Genomic_DNA"/>
</dbReference>
<dbReference type="PANTHER" id="PTHR15036:SF94">
    <property type="entry name" value="INTESTINAL NEUREXIN-LIKE"/>
    <property type="match status" value="1"/>
</dbReference>